<sequence>MTPPTGSAAALPRLPNRWRPFALGMIGWGVAAASSATDWQLELRDADGAPAADAVVAIEVRGLPKVARNARAEMVQKDRQFLPRVLVVQTGTAVSFPNLDTVRHHVYSFSPIKPFDLKLYHGTPAEPVRFDRAGVAVLGCNIHDRMAAHIVVVDTPVFGQTDAQGRVTLELPPGEHTVRVWRSAWDQRWWSHALVVRADAPPNLRLQLPARP</sequence>
<comment type="caution">
    <text evidence="2">The sequence shown here is derived from an EMBL/GenBank/DDBJ whole genome shotgun (WGS) entry which is preliminary data.</text>
</comment>
<accession>A0A931ITL7</accession>
<comment type="subcellular location">
    <subcellularLocation>
        <location evidence="1">Periplasm</location>
    </subcellularLocation>
</comment>
<protein>
    <submittedName>
        <fullName evidence="2">Methylamine utilization protein</fullName>
    </submittedName>
</protein>
<name>A0A931ITL7_9BURK</name>
<dbReference type="GO" id="GO:0030246">
    <property type="term" value="F:carbohydrate binding"/>
    <property type="evidence" value="ECO:0007669"/>
    <property type="project" value="InterPro"/>
</dbReference>
<evidence type="ECO:0000313" key="3">
    <source>
        <dbReference type="Proteomes" id="UP000620139"/>
    </source>
</evidence>
<dbReference type="EMBL" id="JAEDAL010000001">
    <property type="protein sequence ID" value="MBH9551904.1"/>
    <property type="molecule type" value="Genomic_DNA"/>
</dbReference>
<dbReference type="InterPro" id="IPR034242">
    <property type="entry name" value="MauL"/>
</dbReference>
<keyword evidence="3" id="KW-1185">Reference proteome</keyword>
<proteinExistence type="predicted"/>
<dbReference type="CDD" id="cd04221">
    <property type="entry name" value="MauL"/>
    <property type="match status" value="1"/>
</dbReference>
<dbReference type="SUPFAM" id="SSF49503">
    <property type="entry name" value="Cupredoxins"/>
    <property type="match status" value="1"/>
</dbReference>
<evidence type="ECO:0000313" key="2">
    <source>
        <dbReference type="EMBL" id="MBH9551904.1"/>
    </source>
</evidence>
<dbReference type="Gene3D" id="2.60.40.420">
    <property type="entry name" value="Cupredoxins - blue copper proteins"/>
    <property type="match status" value="1"/>
</dbReference>
<organism evidence="2 3">
    <name type="scientific">Inhella gelatinilytica</name>
    <dbReference type="NCBI Taxonomy" id="2795030"/>
    <lineage>
        <taxon>Bacteria</taxon>
        <taxon>Pseudomonadati</taxon>
        <taxon>Pseudomonadota</taxon>
        <taxon>Betaproteobacteria</taxon>
        <taxon>Burkholderiales</taxon>
        <taxon>Sphaerotilaceae</taxon>
        <taxon>Inhella</taxon>
    </lineage>
</organism>
<dbReference type="InterPro" id="IPR008972">
    <property type="entry name" value="Cupredoxin"/>
</dbReference>
<evidence type="ECO:0000256" key="1">
    <source>
        <dbReference type="ARBA" id="ARBA00004418"/>
    </source>
</evidence>
<dbReference type="GO" id="GO:0042597">
    <property type="term" value="C:periplasmic space"/>
    <property type="evidence" value="ECO:0007669"/>
    <property type="project" value="UniProtKB-SubCell"/>
</dbReference>
<gene>
    <name evidence="2" type="ORF">I7X43_03485</name>
</gene>
<dbReference type="RefSeq" id="WP_198099493.1">
    <property type="nucleotide sequence ID" value="NZ_JAEDAL010000001.1"/>
</dbReference>
<dbReference type="AlphaFoldDB" id="A0A931ITL7"/>
<dbReference type="Proteomes" id="UP000620139">
    <property type="component" value="Unassembled WGS sequence"/>
</dbReference>
<dbReference type="InterPro" id="IPR013784">
    <property type="entry name" value="Carb-bd-like_fold"/>
</dbReference>
<dbReference type="SUPFAM" id="SSF49452">
    <property type="entry name" value="Starch-binding domain-like"/>
    <property type="match status" value="1"/>
</dbReference>
<reference evidence="2" key="1">
    <citation type="submission" date="2020-12" db="EMBL/GenBank/DDBJ databases">
        <title>The genome sequence of Inhella sp. 4Y17.</title>
        <authorList>
            <person name="Liu Y."/>
        </authorList>
    </citation>
    <scope>NUCLEOTIDE SEQUENCE</scope>
    <source>
        <strain evidence="2">4Y10</strain>
    </source>
</reference>